<evidence type="ECO:0000256" key="2">
    <source>
        <dbReference type="ARBA" id="ARBA00023445"/>
    </source>
</evidence>
<dbReference type="Proteomes" id="UP000254937">
    <property type="component" value="Unassembled WGS sequence"/>
</dbReference>
<comment type="similarity">
    <text evidence="2">Belongs to the NAD(P)-dependent epimerase/dehydratase family. Dihydroflavonol-4-reductase subfamily.</text>
</comment>
<proteinExistence type="inferred from homology"/>
<protein>
    <submittedName>
        <fullName evidence="4">NAD(P)-binding protein</fullName>
    </submittedName>
</protein>
<dbReference type="InterPro" id="IPR050425">
    <property type="entry name" value="NAD(P)_dehydrat-like"/>
</dbReference>
<reference evidence="4 5" key="1">
    <citation type="submission" date="2018-07" db="EMBL/GenBank/DDBJ databases">
        <title>Section-level genome sequencing of Aspergillus section Nigri to investigate inter- and intra-species variation.</title>
        <authorList>
            <consortium name="DOE Joint Genome Institute"/>
            <person name="Vesth T.C."/>
            <person name="Nybo J.L."/>
            <person name="Theobald S."/>
            <person name="Frisvad J.C."/>
            <person name="Larsen T.O."/>
            <person name="Nielsen K.F."/>
            <person name="Hoof J.B."/>
            <person name="Brandl J."/>
            <person name="Salamov A."/>
            <person name="Riley R."/>
            <person name="Gladden J.M."/>
            <person name="Phatale P."/>
            <person name="Nielsen M.T."/>
            <person name="Lyhne E.K."/>
            <person name="Kogle M.E."/>
            <person name="Strasser K."/>
            <person name="McDonnell E."/>
            <person name="Barry K."/>
            <person name="Clum A."/>
            <person name="Chen C."/>
            <person name="Nolan M."/>
            <person name="Sandor L."/>
            <person name="Kuo A."/>
            <person name="Lipzen A."/>
            <person name="Hainaut M."/>
            <person name="Drula E."/>
            <person name="Tsang A."/>
            <person name="Magnuson J.K."/>
            <person name="Henrissat B."/>
            <person name="Wiebenga A."/>
            <person name="Simmons B.A."/>
            <person name="Makela M.R."/>
            <person name="De vries R.P."/>
            <person name="Grigoriev I.V."/>
            <person name="Mortensen U.H."/>
            <person name="Baker S.E."/>
            <person name="Andersen M.R."/>
        </authorList>
    </citation>
    <scope>NUCLEOTIDE SEQUENCE [LARGE SCALE GENOMIC DNA]</scope>
    <source>
        <strain evidence="4 5">ATCC 13157</strain>
    </source>
</reference>
<organism evidence="4 5">
    <name type="scientific">Aspergillus phoenicis ATCC 13157</name>
    <dbReference type="NCBI Taxonomy" id="1353007"/>
    <lineage>
        <taxon>Eukaryota</taxon>
        <taxon>Fungi</taxon>
        <taxon>Dikarya</taxon>
        <taxon>Ascomycota</taxon>
        <taxon>Pezizomycotina</taxon>
        <taxon>Eurotiomycetes</taxon>
        <taxon>Eurotiomycetidae</taxon>
        <taxon>Eurotiales</taxon>
        <taxon>Aspergillaceae</taxon>
        <taxon>Aspergillus</taxon>
    </lineage>
</organism>
<sequence length="571" mass="64280">MLSSGHSQHVLLTGANGFVASHILSLLLEYLTNAAWLCGNRDSASQAKADEVIETHPDWKEKVTFVTVSDFTSQKPFSTLFEESETPFDYVIHAASPFNFGIKDFQKDMIEPAVKGTTQIMESAHQHGGSTLKRFVLLGSGVSVLDSFENISREGNPYTEKDWNPVTVQQAIDRNDTVLGYSVSKTQAERKAWEFMQAKCPKFDLTVINPVIITGPMIHPISGKGSINESNHFAISSFIDGSHPKVEDVRLPFYHFVDVRDVARSHVDALTNPAAGRQRILLVSGLITPQLVVNIVRRHFPKLHDNVPAGKPDKVLPDGVRPTGWDTRVSLDVLSKGKGTQVSIRQQNMRSHILSSLTPESFCLYRQIHNAGYLREDRLRKFWNFEKNTVLRAVERTDRIVLIFICFIETFQYICVPGAALPSGANIHHGRKQKNIPLQVQLRWRRIGYYVTIYASGQQTGSPPDQLHCVLIGKSLQYNSQTQHASVGLNSPESQPVLGFDNDHFLSNFYESQHSSSSSTYNISPSECNYVTETRDYKYTAMHVLCLASNREFQYRLEFPKSANREVAYDE</sequence>
<dbReference type="GO" id="GO:0016616">
    <property type="term" value="F:oxidoreductase activity, acting on the CH-OH group of donors, NAD or NADP as acceptor"/>
    <property type="evidence" value="ECO:0007669"/>
    <property type="project" value="TreeGrafter"/>
</dbReference>
<dbReference type="PANTHER" id="PTHR10366">
    <property type="entry name" value="NAD DEPENDENT EPIMERASE/DEHYDRATASE"/>
    <property type="match status" value="1"/>
</dbReference>
<dbReference type="EMBL" id="KZ851864">
    <property type="protein sequence ID" value="RDK38665.1"/>
    <property type="molecule type" value="Genomic_DNA"/>
</dbReference>
<evidence type="ECO:0000259" key="3">
    <source>
        <dbReference type="Pfam" id="PF01370"/>
    </source>
</evidence>
<feature type="domain" description="NAD-dependent epimerase/dehydratase" evidence="3">
    <location>
        <begin position="10"/>
        <end position="278"/>
    </location>
</feature>
<dbReference type="Pfam" id="PF01370">
    <property type="entry name" value="Epimerase"/>
    <property type="match status" value="1"/>
</dbReference>
<keyword evidence="5" id="KW-1185">Reference proteome</keyword>
<accession>A0A370P8Z3</accession>
<dbReference type="SUPFAM" id="SSF51735">
    <property type="entry name" value="NAD(P)-binding Rossmann-fold domains"/>
    <property type="match status" value="1"/>
</dbReference>
<evidence type="ECO:0000256" key="1">
    <source>
        <dbReference type="ARBA" id="ARBA00023002"/>
    </source>
</evidence>
<dbReference type="InterPro" id="IPR001509">
    <property type="entry name" value="Epimerase_deHydtase"/>
</dbReference>
<evidence type="ECO:0000313" key="4">
    <source>
        <dbReference type="EMBL" id="RDK38665.1"/>
    </source>
</evidence>
<dbReference type="AlphaFoldDB" id="A0A370P8Z3"/>
<name>A0A370P8Z3_ASPPH</name>
<dbReference type="PANTHER" id="PTHR10366:SF814">
    <property type="entry name" value="NAD-DEPENDENT EPIMERASE_DEHYDRATASE DOMAIN-CONTAINING PROTEIN"/>
    <property type="match status" value="1"/>
</dbReference>
<evidence type="ECO:0000313" key="5">
    <source>
        <dbReference type="Proteomes" id="UP000254937"/>
    </source>
</evidence>
<gene>
    <name evidence="4" type="ORF">M752DRAFT_269710</name>
</gene>
<dbReference type="InterPro" id="IPR036291">
    <property type="entry name" value="NAD(P)-bd_dom_sf"/>
</dbReference>
<keyword evidence="1" id="KW-0560">Oxidoreductase</keyword>
<dbReference type="Gene3D" id="3.40.50.720">
    <property type="entry name" value="NAD(P)-binding Rossmann-like Domain"/>
    <property type="match status" value="1"/>
</dbReference>